<evidence type="ECO:0000313" key="1">
    <source>
        <dbReference type="EMBL" id="KAL2343744.1"/>
    </source>
</evidence>
<name>A0ABD1N6M1_9FABA</name>
<keyword evidence="2" id="KW-1185">Reference proteome</keyword>
<sequence>MMIEFAGYKLGTTSIEDKCIFELLSLINERSLEIIEYELCVFMQLYYLLVFRIAKAIT</sequence>
<reference evidence="1 2" key="1">
    <citation type="submission" date="2024-08" db="EMBL/GenBank/DDBJ databases">
        <title>Insights into the chromosomal genome structure of Flemingia macrophylla.</title>
        <authorList>
            <person name="Ding Y."/>
            <person name="Zhao Y."/>
            <person name="Bi W."/>
            <person name="Wu M."/>
            <person name="Zhao G."/>
            <person name="Gong Y."/>
            <person name="Li W."/>
            <person name="Zhang P."/>
        </authorList>
    </citation>
    <scope>NUCLEOTIDE SEQUENCE [LARGE SCALE GENOMIC DNA]</scope>
    <source>
        <strain evidence="1">DYQJB</strain>
        <tissue evidence="1">Leaf</tissue>
    </source>
</reference>
<comment type="caution">
    <text evidence="1">The sequence shown here is derived from an EMBL/GenBank/DDBJ whole genome shotgun (WGS) entry which is preliminary data.</text>
</comment>
<accession>A0ABD1N6M1</accession>
<dbReference type="AlphaFoldDB" id="A0ABD1N6M1"/>
<proteinExistence type="predicted"/>
<dbReference type="EMBL" id="JBGMDY010000002">
    <property type="protein sequence ID" value="KAL2343744.1"/>
    <property type="molecule type" value="Genomic_DNA"/>
</dbReference>
<dbReference type="Proteomes" id="UP001603857">
    <property type="component" value="Unassembled WGS sequence"/>
</dbReference>
<gene>
    <name evidence="1" type="ORF">Fmac_005029</name>
</gene>
<protein>
    <submittedName>
        <fullName evidence="1">Uncharacterized protein</fullName>
    </submittedName>
</protein>
<organism evidence="1 2">
    <name type="scientific">Flemingia macrophylla</name>
    <dbReference type="NCBI Taxonomy" id="520843"/>
    <lineage>
        <taxon>Eukaryota</taxon>
        <taxon>Viridiplantae</taxon>
        <taxon>Streptophyta</taxon>
        <taxon>Embryophyta</taxon>
        <taxon>Tracheophyta</taxon>
        <taxon>Spermatophyta</taxon>
        <taxon>Magnoliopsida</taxon>
        <taxon>eudicotyledons</taxon>
        <taxon>Gunneridae</taxon>
        <taxon>Pentapetalae</taxon>
        <taxon>rosids</taxon>
        <taxon>fabids</taxon>
        <taxon>Fabales</taxon>
        <taxon>Fabaceae</taxon>
        <taxon>Papilionoideae</taxon>
        <taxon>50 kb inversion clade</taxon>
        <taxon>NPAAA clade</taxon>
        <taxon>indigoferoid/millettioid clade</taxon>
        <taxon>Phaseoleae</taxon>
        <taxon>Flemingia</taxon>
    </lineage>
</organism>
<evidence type="ECO:0000313" key="2">
    <source>
        <dbReference type="Proteomes" id="UP001603857"/>
    </source>
</evidence>